<keyword evidence="5 7" id="KW-0694">RNA-binding</keyword>
<keyword evidence="6" id="KW-0539">Nucleus</keyword>
<dbReference type="GO" id="GO:0005730">
    <property type="term" value="C:nucleolus"/>
    <property type="evidence" value="ECO:0007669"/>
    <property type="project" value="UniProtKB-SubCell"/>
</dbReference>
<comment type="similarity">
    <text evidence="3">Belongs to the RRM RBM34 family.</text>
</comment>
<evidence type="ECO:0000256" key="5">
    <source>
        <dbReference type="ARBA" id="ARBA00022884"/>
    </source>
</evidence>
<evidence type="ECO:0000313" key="10">
    <source>
        <dbReference type="EMBL" id="TFK33036.1"/>
    </source>
</evidence>
<name>A0A5C3LM64_9AGAR</name>
<dbReference type="GO" id="GO:0019843">
    <property type="term" value="F:rRNA binding"/>
    <property type="evidence" value="ECO:0007669"/>
    <property type="project" value="TreeGrafter"/>
</dbReference>
<evidence type="ECO:0000256" key="7">
    <source>
        <dbReference type="PROSITE-ProRule" id="PRU00176"/>
    </source>
</evidence>
<evidence type="ECO:0000313" key="11">
    <source>
        <dbReference type="Proteomes" id="UP000308652"/>
    </source>
</evidence>
<sequence length="612" mass="67911">MSLSSLLLGKGKAVDSELDALFKTAPVPKPVATPVAESSKRAAKKRKLEAEKEAIEPVETPSKRSKSISEKGHKQATEKSPKKSKAAIEEPKPKSQKSGKGKKKDVPFEDEDEDDNSDLENKYLKASAPQPAAPAYGTDAELDEEGDPKELVHESLREKKKSSRSKQKFVPSEETAELRDKRTIFIGNLPIDIAQKRPLQKQLHKHILALLPTAKIESTRFRSIPFQAPTSKLPTSDDEGNDRTPAKKPQTPKDVRPHDRERTSLWRSKNDEEMEDAKKDDKKFLNPNQKKKIAFINQEFHSTADTINAYVVFAHPAPVENRSINLPPLPATMDPYEAARLAAEKCDGTLFMERMIRVDLVGKKGVASDKSSRLVDADAKLSVFVGNLDFASKEEDLRVFFEGLVSAERGGPVGEAEEEEEEEVEVKKPKTWVTRVRIVRDKETQLGKGFAYIQFADRECVDEILALEEEKLKFAKRKLRVQRCKSLPGGASVASRKVATEAKGPKPRGAPVPIIPRGNPLLGEKLAHLPKDERKQIKSTDADRVARRLAKKKARNAMGTGAGAVKPKGKERERVRKGPASGKGKSGHSGKNEGSKGRVRSEKSLRKRNEKK</sequence>
<dbReference type="InterPro" id="IPR035979">
    <property type="entry name" value="RBD_domain_sf"/>
</dbReference>
<dbReference type="SMART" id="SM00360">
    <property type="entry name" value="RRM"/>
    <property type="match status" value="1"/>
</dbReference>
<dbReference type="EMBL" id="ML213657">
    <property type="protein sequence ID" value="TFK33036.1"/>
    <property type="molecule type" value="Genomic_DNA"/>
</dbReference>
<feature type="compositionally biased region" description="Low complexity" evidence="8">
    <location>
        <begin position="23"/>
        <end position="37"/>
    </location>
</feature>
<feature type="compositionally biased region" description="Basic and acidic residues" evidence="8">
    <location>
        <begin position="148"/>
        <end position="157"/>
    </location>
</feature>
<feature type="region of interest" description="Disordered" evidence="8">
    <location>
        <begin position="490"/>
        <end position="612"/>
    </location>
</feature>
<evidence type="ECO:0000259" key="9">
    <source>
        <dbReference type="PROSITE" id="PS50102"/>
    </source>
</evidence>
<dbReference type="PANTHER" id="PTHR23236">
    <property type="entry name" value="EUKARYOTIC TRANSLATION INITIATION FACTOR 4B/4H"/>
    <property type="match status" value="1"/>
</dbReference>
<evidence type="ECO:0000256" key="6">
    <source>
        <dbReference type="ARBA" id="ARBA00023242"/>
    </source>
</evidence>
<evidence type="ECO:0000256" key="1">
    <source>
        <dbReference type="ARBA" id="ARBA00002475"/>
    </source>
</evidence>
<reference evidence="10 11" key="1">
    <citation type="journal article" date="2019" name="Nat. Ecol. Evol.">
        <title>Megaphylogeny resolves global patterns of mushroom evolution.</title>
        <authorList>
            <person name="Varga T."/>
            <person name="Krizsan K."/>
            <person name="Foldi C."/>
            <person name="Dima B."/>
            <person name="Sanchez-Garcia M."/>
            <person name="Sanchez-Ramirez S."/>
            <person name="Szollosi G.J."/>
            <person name="Szarkandi J.G."/>
            <person name="Papp V."/>
            <person name="Albert L."/>
            <person name="Andreopoulos W."/>
            <person name="Angelini C."/>
            <person name="Antonin V."/>
            <person name="Barry K.W."/>
            <person name="Bougher N.L."/>
            <person name="Buchanan P."/>
            <person name="Buyck B."/>
            <person name="Bense V."/>
            <person name="Catcheside P."/>
            <person name="Chovatia M."/>
            <person name="Cooper J."/>
            <person name="Damon W."/>
            <person name="Desjardin D."/>
            <person name="Finy P."/>
            <person name="Geml J."/>
            <person name="Haridas S."/>
            <person name="Hughes K."/>
            <person name="Justo A."/>
            <person name="Karasinski D."/>
            <person name="Kautmanova I."/>
            <person name="Kiss B."/>
            <person name="Kocsube S."/>
            <person name="Kotiranta H."/>
            <person name="LaButti K.M."/>
            <person name="Lechner B.E."/>
            <person name="Liimatainen K."/>
            <person name="Lipzen A."/>
            <person name="Lukacs Z."/>
            <person name="Mihaltcheva S."/>
            <person name="Morgado L.N."/>
            <person name="Niskanen T."/>
            <person name="Noordeloos M.E."/>
            <person name="Ohm R.A."/>
            <person name="Ortiz-Santana B."/>
            <person name="Ovrebo C."/>
            <person name="Racz N."/>
            <person name="Riley R."/>
            <person name="Savchenko A."/>
            <person name="Shiryaev A."/>
            <person name="Soop K."/>
            <person name="Spirin V."/>
            <person name="Szebenyi C."/>
            <person name="Tomsovsky M."/>
            <person name="Tulloss R.E."/>
            <person name="Uehling J."/>
            <person name="Grigoriev I.V."/>
            <person name="Vagvolgyi C."/>
            <person name="Papp T."/>
            <person name="Martin F.M."/>
            <person name="Miettinen O."/>
            <person name="Hibbett D.S."/>
            <person name="Nagy L.G."/>
        </authorList>
    </citation>
    <scope>NUCLEOTIDE SEQUENCE [LARGE SCALE GENOMIC DNA]</scope>
    <source>
        <strain evidence="10 11">CBS 166.37</strain>
    </source>
</reference>
<dbReference type="GO" id="GO:0000463">
    <property type="term" value="P:maturation of LSU-rRNA from tricistronic rRNA transcript (SSU-rRNA, 5.8S rRNA, LSU-rRNA)"/>
    <property type="evidence" value="ECO:0007669"/>
    <property type="project" value="TreeGrafter"/>
</dbReference>
<keyword evidence="11" id="KW-1185">Reference proteome</keyword>
<dbReference type="AlphaFoldDB" id="A0A5C3LM64"/>
<feature type="compositionally biased region" description="Basic and acidic residues" evidence="8">
    <location>
        <begin position="525"/>
        <end position="546"/>
    </location>
</feature>
<accession>A0A5C3LM64</accession>
<dbReference type="SUPFAM" id="SSF54928">
    <property type="entry name" value="RNA-binding domain, RBD"/>
    <property type="match status" value="1"/>
</dbReference>
<feature type="compositionally biased region" description="Basic and acidic residues" evidence="8">
    <location>
        <begin position="67"/>
        <end position="93"/>
    </location>
</feature>
<feature type="compositionally biased region" description="Basic residues" evidence="8">
    <location>
        <begin position="158"/>
        <end position="167"/>
    </location>
</feature>
<dbReference type="Proteomes" id="UP000308652">
    <property type="component" value="Unassembled WGS sequence"/>
</dbReference>
<feature type="compositionally biased region" description="Basic and acidic residues" evidence="8">
    <location>
        <begin position="590"/>
        <end position="604"/>
    </location>
</feature>
<organism evidence="10 11">
    <name type="scientific">Crucibulum laeve</name>
    <dbReference type="NCBI Taxonomy" id="68775"/>
    <lineage>
        <taxon>Eukaryota</taxon>
        <taxon>Fungi</taxon>
        <taxon>Dikarya</taxon>
        <taxon>Basidiomycota</taxon>
        <taxon>Agaricomycotina</taxon>
        <taxon>Agaricomycetes</taxon>
        <taxon>Agaricomycetidae</taxon>
        <taxon>Agaricales</taxon>
        <taxon>Agaricineae</taxon>
        <taxon>Nidulariaceae</taxon>
        <taxon>Crucibulum</taxon>
    </lineage>
</organism>
<proteinExistence type="inferred from homology"/>
<feature type="compositionally biased region" description="Basic residues" evidence="8">
    <location>
        <begin position="94"/>
        <end position="103"/>
    </location>
</feature>
<evidence type="ECO:0000256" key="2">
    <source>
        <dbReference type="ARBA" id="ARBA00004604"/>
    </source>
</evidence>
<comment type="subcellular location">
    <subcellularLocation>
        <location evidence="2">Nucleus</location>
        <location evidence="2">Nucleolus</location>
    </subcellularLocation>
</comment>
<dbReference type="PANTHER" id="PTHR23236:SF25">
    <property type="entry name" value="RNA-BINDING PROTEIN 34"/>
    <property type="match status" value="1"/>
</dbReference>
<comment type="function">
    <text evidence="1">Involved in pre-25S rRNA processing.</text>
</comment>
<feature type="compositionally biased region" description="Acidic residues" evidence="8">
    <location>
        <begin position="108"/>
        <end position="118"/>
    </location>
</feature>
<dbReference type="STRING" id="68775.A0A5C3LM64"/>
<dbReference type="PROSITE" id="PS50102">
    <property type="entry name" value="RRM"/>
    <property type="match status" value="1"/>
</dbReference>
<dbReference type="Gene3D" id="3.30.70.330">
    <property type="match status" value="1"/>
</dbReference>
<gene>
    <name evidence="10" type="ORF">BDQ12DRAFT_691735</name>
</gene>
<dbReference type="OrthoDB" id="442677at2759"/>
<evidence type="ECO:0000256" key="3">
    <source>
        <dbReference type="ARBA" id="ARBA00007077"/>
    </source>
</evidence>
<feature type="compositionally biased region" description="Basic and acidic residues" evidence="8">
    <location>
        <begin position="241"/>
        <end position="280"/>
    </location>
</feature>
<feature type="region of interest" description="Disordered" evidence="8">
    <location>
        <begin position="222"/>
        <end position="280"/>
    </location>
</feature>
<feature type="region of interest" description="Disordered" evidence="8">
    <location>
        <begin position="23"/>
        <end position="180"/>
    </location>
</feature>
<evidence type="ECO:0000256" key="8">
    <source>
        <dbReference type="SAM" id="MobiDB-lite"/>
    </source>
</evidence>
<dbReference type="InterPro" id="IPR000504">
    <property type="entry name" value="RRM_dom"/>
</dbReference>
<protein>
    <recommendedName>
        <fullName evidence="4">Nucleolar protein 12</fullName>
    </recommendedName>
</protein>
<feature type="domain" description="RRM" evidence="9">
    <location>
        <begin position="381"/>
        <end position="486"/>
    </location>
</feature>
<evidence type="ECO:0000256" key="4">
    <source>
        <dbReference type="ARBA" id="ARBA00015520"/>
    </source>
</evidence>
<dbReference type="InterPro" id="IPR012677">
    <property type="entry name" value="Nucleotide-bd_a/b_plait_sf"/>
</dbReference>